<keyword evidence="2" id="KW-0255">Endonuclease</keyword>
<dbReference type="EMBL" id="JADIXZ010000004">
    <property type="protein sequence ID" value="MBK6300471.1"/>
    <property type="molecule type" value="Genomic_DNA"/>
</dbReference>
<dbReference type="Proteomes" id="UP000718281">
    <property type="component" value="Unassembled WGS sequence"/>
</dbReference>
<evidence type="ECO:0000256" key="1">
    <source>
        <dbReference type="SAM" id="MobiDB-lite"/>
    </source>
</evidence>
<gene>
    <name evidence="2" type="ORF">IPF40_05280</name>
</gene>
<keyword evidence="2" id="KW-0378">Hydrolase</keyword>
<organism evidence="2 3">
    <name type="scientific">Candidatus Phosphoribacter hodrii</name>
    <dbReference type="NCBI Taxonomy" id="2953743"/>
    <lineage>
        <taxon>Bacteria</taxon>
        <taxon>Bacillati</taxon>
        <taxon>Actinomycetota</taxon>
        <taxon>Actinomycetes</taxon>
        <taxon>Micrococcales</taxon>
        <taxon>Dermatophilaceae</taxon>
        <taxon>Candidatus Phosphoribacter</taxon>
    </lineage>
</organism>
<feature type="region of interest" description="Disordered" evidence="1">
    <location>
        <begin position="202"/>
        <end position="223"/>
    </location>
</feature>
<dbReference type="GO" id="GO:0004519">
    <property type="term" value="F:endonuclease activity"/>
    <property type="evidence" value="ECO:0007669"/>
    <property type="project" value="UniProtKB-KW"/>
</dbReference>
<dbReference type="InterPro" id="IPR003615">
    <property type="entry name" value="HNH_nuc"/>
</dbReference>
<evidence type="ECO:0000313" key="3">
    <source>
        <dbReference type="Proteomes" id="UP000718281"/>
    </source>
</evidence>
<sequence length="517" mass="54167">MSEQPILSPDPVSAALALCPDEALAPLSGADQEAAALAAIVLIEQLKARLDALAVSAWRGLYAGYAREAAERLVPLVEAARAGAAVRGSLPGPAALRAQAAAAVRGGVVAEVMAATGLPEGECWRRLRLATAEPARSEGLIAMLAAGEADLARVARLCDEISELDAEEAGEVALRVVAPCRDGSVASHALVGRRLRRALAQHRADDPAAAAKHAERAKRARRTSAELFDDGTGVVRIVGEAARVCSVMSRIDALARGLRAGGGYSEVTLDQLRSDVAFELLMRGDGRVVSDRPESGPTPVGDGASIGAASLAPAAVVGTAPLIPGQRFGAAPPAHVDVIVTLATLLGCDDEPGELPGFGFVSASHVRQIAHAAGSVWRRLVVDDRTGALIEVSTHRYRPTEAMRTHVAARDRVCRGPGCQVSPIGADLDHDVPWPAGESSTANLSVKHRRHHQLKTFGLWSTRQDPETASVTWTTLAGRSYVTEPHDYLDGRHAGAWAAHAVSTRHTDDPADDPPPF</sequence>
<proteinExistence type="predicted"/>
<keyword evidence="2" id="KW-0540">Nuclease</keyword>
<dbReference type="AlphaFoldDB" id="A0A935CEX1"/>
<reference evidence="2 3" key="1">
    <citation type="submission" date="2020-10" db="EMBL/GenBank/DDBJ databases">
        <title>Connecting structure to function with the recovery of over 1000 high-quality activated sludge metagenome-assembled genomes encoding full-length rRNA genes using long-read sequencing.</title>
        <authorList>
            <person name="Singleton C.M."/>
            <person name="Petriglieri F."/>
            <person name="Kristensen J.M."/>
            <person name="Kirkegaard R.H."/>
            <person name="Michaelsen T.Y."/>
            <person name="Andersen M.H."/>
            <person name="Karst S.M."/>
            <person name="Dueholm M.S."/>
            <person name="Nielsen P.H."/>
            <person name="Albertsen M."/>
        </authorList>
    </citation>
    <scope>NUCLEOTIDE SEQUENCE [LARGE SCALE GENOMIC DNA]</scope>
    <source>
        <strain evidence="2">AalE_18-Q3-R2-46_BAT3C.188</strain>
    </source>
</reference>
<accession>A0A935CEX1</accession>
<name>A0A935CEX1_9MICO</name>
<dbReference type="CDD" id="cd00085">
    <property type="entry name" value="HNHc"/>
    <property type="match status" value="1"/>
</dbReference>
<protein>
    <submittedName>
        <fullName evidence="2">HNH endonuclease</fullName>
    </submittedName>
</protein>
<evidence type="ECO:0000313" key="2">
    <source>
        <dbReference type="EMBL" id="MBK6300471.1"/>
    </source>
</evidence>
<comment type="caution">
    <text evidence="2">The sequence shown here is derived from an EMBL/GenBank/DDBJ whole genome shotgun (WGS) entry which is preliminary data.</text>
</comment>